<sequence>MRTRVPDYFKKFKCIASECEDTCCAGWEIVVDDETYDYYKCVKGKFGNRLKNEIVQDEDGDNIFILKGNRCAFLNDRDLCDIYNELGEEHLCYTCKEYPRFTEEFGSIREVGLSLSCPEAARIILGKTNITEFDVVEDDDMVSAYNDISYDIFMQLSTSRNLIMNTIQNRSMELSHRISIVLSFTDEIQKKIDEDKIDEIVQVRKKYSDDKFINNYIDSLKSLKNNKEFRYDNIKKYFEVYKDIDHINEECPLVLDEAIKHFYGENYGCEFYVEKHNKFKSYYVDRLYEYEQIIVYFIFRYFMKAVFDYDVSAKIKMAVISMLIIEELDVVRWCKNNEEFSLNSQVDIVKLYSKDIEHSEENVESLYESFETNSIFSFENLLTIINN</sequence>
<dbReference type="Proteomes" id="UP000321089">
    <property type="component" value="Unassembled WGS sequence"/>
</dbReference>
<dbReference type="NCBIfam" id="NF038110">
    <property type="entry name" value="Lys_methyl_FliB"/>
    <property type="match status" value="1"/>
</dbReference>
<evidence type="ECO:0008006" key="3">
    <source>
        <dbReference type="Google" id="ProtNLM"/>
    </source>
</evidence>
<name>A0A512TTG6_CLOBU</name>
<organism evidence="1 2">
    <name type="scientific">Clostridium butyricum</name>
    <dbReference type="NCBI Taxonomy" id="1492"/>
    <lineage>
        <taxon>Bacteria</taxon>
        <taxon>Bacillati</taxon>
        <taxon>Bacillota</taxon>
        <taxon>Clostridia</taxon>
        <taxon>Eubacteriales</taxon>
        <taxon>Clostridiaceae</taxon>
        <taxon>Clostridium</taxon>
    </lineage>
</organism>
<accession>A0A512TTG6</accession>
<dbReference type="RefSeq" id="WP_146869344.1">
    <property type="nucleotide sequence ID" value="NZ_BKBC01000103.1"/>
</dbReference>
<comment type="caution">
    <text evidence="1">The sequence shown here is derived from an EMBL/GenBank/DDBJ whole genome shotgun (WGS) entry which is preliminary data.</text>
</comment>
<protein>
    <recommendedName>
        <fullName evidence="3">Flagellar protein FliB</fullName>
    </recommendedName>
</protein>
<evidence type="ECO:0000313" key="1">
    <source>
        <dbReference type="EMBL" id="GEQ23351.1"/>
    </source>
</evidence>
<reference evidence="1 2" key="1">
    <citation type="submission" date="2019-07" db="EMBL/GenBank/DDBJ databases">
        <title>Whole genome shotgun sequence of Clostridium butyricum NBRC 3858.</title>
        <authorList>
            <person name="Hosoyama A."/>
            <person name="Uohara A."/>
            <person name="Ohji S."/>
            <person name="Ichikawa N."/>
        </authorList>
    </citation>
    <scope>NUCLEOTIDE SEQUENCE [LARGE SCALE GENOMIC DNA]</scope>
    <source>
        <strain evidence="1 2">NBRC 3858</strain>
    </source>
</reference>
<dbReference type="AlphaFoldDB" id="A0A512TTG6"/>
<dbReference type="EMBL" id="BKBC01000103">
    <property type="protein sequence ID" value="GEQ23351.1"/>
    <property type="molecule type" value="Genomic_DNA"/>
</dbReference>
<proteinExistence type="predicted"/>
<evidence type="ECO:0000313" key="2">
    <source>
        <dbReference type="Proteomes" id="UP000321089"/>
    </source>
</evidence>
<gene>
    <name evidence="1" type="ORF">CBU02nite_38570</name>
</gene>